<dbReference type="OrthoDB" id="2451965at2"/>
<evidence type="ECO:0008006" key="5">
    <source>
        <dbReference type="Google" id="ProtNLM"/>
    </source>
</evidence>
<feature type="region of interest" description="Disordered" evidence="1">
    <location>
        <begin position="39"/>
        <end position="75"/>
    </location>
</feature>
<proteinExistence type="predicted"/>
<dbReference type="AlphaFoldDB" id="A0A323TGN6"/>
<organism evidence="3 4">
    <name type="scientific">Salipaludibacillus keqinensis</name>
    <dbReference type="NCBI Taxonomy" id="2045207"/>
    <lineage>
        <taxon>Bacteria</taxon>
        <taxon>Bacillati</taxon>
        <taxon>Bacillota</taxon>
        <taxon>Bacilli</taxon>
        <taxon>Bacillales</taxon>
        <taxon>Bacillaceae</taxon>
    </lineage>
</organism>
<sequence>MNKYVVSIVVVLSILVIVIGRYQYDQKLSNISTSAQQLLSETNEGSNEESVEGNQEVDEENSEIESGANNEETELEDEMDELMENVDPTIANKISSSLTEGESISILAFGSRSLTDSQDEGLNPWPKLLEDKLNEAYETDAFEVETMSVGEMTSLEMIRQDVHQEVAEMDADIYILEPLLWNDNGQVSMDHSTDHISMLIDAITAANPEAVVILNPSQPAYNTINYPIQIEGLRNFANDNDYLYIDHWNEWPEITDEELTDYVDEDDHRMPLQSGHELWSDSVLSKFVN</sequence>
<keyword evidence="2" id="KW-1133">Transmembrane helix</keyword>
<dbReference type="SUPFAM" id="SSF52266">
    <property type="entry name" value="SGNH hydrolase"/>
    <property type="match status" value="1"/>
</dbReference>
<accession>A0A323TGN6</accession>
<evidence type="ECO:0000256" key="2">
    <source>
        <dbReference type="SAM" id="Phobius"/>
    </source>
</evidence>
<dbReference type="RefSeq" id="WP_110610275.1">
    <property type="nucleotide sequence ID" value="NZ_PDOD01000003.1"/>
</dbReference>
<evidence type="ECO:0000313" key="4">
    <source>
        <dbReference type="Proteomes" id="UP000248214"/>
    </source>
</evidence>
<feature type="transmembrane region" description="Helical" evidence="2">
    <location>
        <begin position="6"/>
        <end position="24"/>
    </location>
</feature>
<feature type="compositionally biased region" description="Acidic residues" evidence="1">
    <location>
        <begin position="46"/>
        <end position="63"/>
    </location>
</feature>
<gene>
    <name evidence="3" type="ORF">CR194_13815</name>
</gene>
<keyword evidence="2" id="KW-0472">Membrane</keyword>
<evidence type="ECO:0000256" key="1">
    <source>
        <dbReference type="SAM" id="MobiDB-lite"/>
    </source>
</evidence>
<comment type="caution">
    <text evidence="3">The sequence shown here is derived from an EMBL/GenBank/DDBJ whole genome shotgun (WGS) entry which is preliminary data.</text>
</comment>
<keyword evidence="2" id="KW-0812">Transmembrane</keyword>
<dbReference type="InterPro" id="IPR036514">
    <property type="entry name" value="SGNH_hydro_sf"/>
</dbReference>
<dbReference type="EMBL" id="PDOD01000003">
    <property type="protein sequence ID" value="PYZ92727.1"/>
    <property type="molecule type" value="Genomic_DNA"/>
</dbReference>
<dbReference type="Proteomes" id="UP000248214">
    <property type="component" value="Unassembled WGS sequence"/>
</dbReference>
<keyword evidence="4" id="KW-1185">Reference proteome</keyword>
<protein>
    <recommendedName>
        <fullName evidence="5">SGNH hydrolase-type esterase domain-containing protein</fullName>
    </recommendedName>
</protein>
<dbReference type="CDD" id="cd00229">
    <property type="entry name" value="SGNH_hydrolase"/>
    <property type="match status" value="1"/>
</dbReference>
<evidence type="ECO:0000313" key="3">
    <source>
        <dbReference type="EMBL" id="PYZ92727.1"/>
    </source>
</evidence>
<reference evidence="3 4" key="1">
    <citation type="submission" date="2017-10" db="EMBL/GenBank/DDBJ databases">
        <title>Bacillus sp. nov., a halophilic bacterium isolated from a Keqin Lake.</title>
        <authorList>
            <person name="Wang H."/>
        </authorList>
    </citation>
    <scope>NUCLEOTIDE SEQUENCE [LARGE SCALE GENOMIC DNA]</scope>
    <source>
        <strain evidence="3 4">KQ-12</strain>
    </source>
</reference>
<dbReference type="Gene3D" id="3.40.50.1110">
    <property type="entry name" value="SGNH hydrolase"/>
    <property type="match status" value="1"/>
</dbReference>
<name>A0A323TGN6_9BACI</name>